<dbReference type="EMBL" id="FUKQ01000019">
    <property type="protein sequence ID" value="SJN27129.1"/>
    <property type="molecule type" value="Genomic_DNA"/>
</dbReference>
<dbReference type="RefSeq" id="WP_094764185.1">
    <property type="nucleotide sequence ID" value="NZ_FUKQ01000019.1"/>
</dbReference>
<dbReference type="Gene3D" id="2.40.33.40">
    <property type="entry name" value="Phosphotransferase system, glucitol/sorbitol-specific IIA component"/>
    <property type="match status" value="1"/>
</dbReference>
<dbReference type="SUPFAM" id="SSF141530">
    <property type="entry name" value="PTSIIA/GutA-like"/>
    <property type="match status" value="1"/>
</dbReference>
<dbReference type="Proteomes" id="UP000188342">
    <property type="component" value="Unassembled WGS sequence"/>
</dbReference>
<evidence type="ECO:0000313" key="2">
    <source>
        <dbReference type="EMBL" id="SJN27129.1"/>
    </source>
</evidence>
<reference evidence="2 3" key="1">
    <citation type="submission" date="2017-02" db="EMBL/GenBank/DDBJ databases">
        <authorList>
            <person name="Peterson S.W."/>
        </authorList>
    </citation>
    <scope>NUCLEOTIDE SEQUENCE [LARGE SCALE GENOMIC DNA]</scope>
    <source>
        <strain evidence="2 3">LSP_Lj1</strain>
    </source>
</reference>
<dbReference type="EC" id="2.7.1.191" evidence="2"/>
<dbReference type="PROSITE" id="PS51097">
    <property type="entry name" value="PTS_EIIA_TYPE_5"/>
    <property type="match status" value="1"/>
</dbReference>
<name>A0A1R4J545_9ACTN</name>
<dbReference type="OrthoDB" id="5113885at2"/>
<dbReference type="InterPro" id="IPR036665">
    <property type="entry name" value="PTS_IIA_glucitol/sorbitol_sf"/>
</dbReference>
<accession>A0A1R4J545</accession>
<evidence type="ECO:0000256" key="1">
    <source>
        <dbReference type="PROSITE-ProRule" id="PRU00420"/>
    </source>
</evidence>
<organism evidence="2 3">
    <name type="scientific">Luteococcus japonicus LSP_Lj1</name>
    <dbReference type="NCBI Taxonomy" id="1255658"/>
    <lineage>
        <taxon>Bacteria</taxon>
        <taxon>Bacillati</taxon>
        <taxon>Actinomycetota</taxon>
        <taxon>Actinomycetes</taxon>
        <taxon>Propionibacteriales</taxon>
        <taxon>Propionibacteriaceae</taxon>
        <taxon>Luteococcus</taxon>
    </lineage>
</organism>
<comment type="caution">
    <text evidence="1">Lacks conserved residue(s) required for the propagation of feature annotation.</text>
</comment>
<gene>
    <name evidence="2" type="ORF">FM114_05520</name>
</gene>
<sequence>MTEIFRTTVRDAGSMAAAFISDGLFVTFGENAPDALKDYCFIIDMGQTTADLQVGQVFTVDGKPFPITAVGEAAQKNLNGLGHITVNVDGGQKASLSGAIHILCEDGTPEVAVGSVLTIEA</sequence>
<evidence type="ECO:0000313" key="3">
    <source>
        <dbReference type="Proteomes" id="UP000188342"/>
    </source>
</evidence>
<dbReference type="AlphaFoldDB" id="A0A1R4J545"/>
<keyword evidence="2" id="KW-0808">Transferase</keyword>
<keyword evidence="3" id="KW-1185">Reference proteome</keyword>
<dbReference type="GO" id="GO:0008982">
    <property type="term" value="F:protein-N(PI)-phosphohistidine-sugar phosphotransferase activity"/>
    <property type="evidence" value="ECO:0007669"/>
    <property type="project" value="InterPro"/>
</dbReference>
<dbReference type="GO" id="GO:0005737">
    <property type="term" value="C:cytoplasm"/>
    <property type="evidence" value="ECO:0007669"/>
    <property type="project" value="InterPro"/>
</dbReference>
<dbReference type="GO" id="GO:0016301">
    <property type="term" value="F:kinase activity"/>
    <property type="evidence" value="ECO:0007669"/>
    <property type="project" value="TreeGrafter"/>
</dbReference>
<dbReference type="Pfam" id="PF03829">
    <property type="entry name" value="PTSIIA_gutA"/>
    <property type="match status" value="1"/>
</dbReference>
<dbReference type="STRING" id="1255658.FM114_05520"/>
<dbReference type="GO" id="GO:0009401">
    <property type="term" value="P:phosphoenolpyruvate-dependent sugar phosphotransferase system"/>
    <property type="evidence" value="ECO:0007669"/>
    <property type="project" value="InterPro"/>
</dbReference>
<protein>
    <submittedName>
        <fullName evidence="2">PTS system, glucitol/sorbitol-specific IIA component</fullName>
        <ecNumber evidence="2">2.7.1.191</ecNumber>
    </submittedName>
</protein>
<dbReference type="PANTHER" id="PTHR40398">
    <property type="entry name" value="PTS SYSTEM GLUCITOL/SORBITOL-SPECIFIC EIIA COMPONENT"/>
    <property type="match status" value="1"/>
</dbReference>
<proteinExistence type="predicted"/>
<dbReference type="InterPro" id="IPR004716">
    <property type="entry name" value="PTS_IIA_glucitol/sorbitol-sp"/>
</dbReference>
<dbReference type="PANTHER" id="PTHR40398:SF1">
    <property type="entry name" value="PTS SYSTEM GLUCITOL_SORBITOL-SPECIFIC EIIA COMPONENT"/>
    <property type="match status" value="1"/>
</dbReference>